<proteinExistence type="predicted"/>
<organism evidence="1 2">
    <name type="scientific">Kitasatospora cineracea</name>
    <dbReference type="NCBI Taxonomy" id="88074"/>
    <lineage>
        <taxon>Bacteria</taxon>
        <taxon>Bacillati</taxon>
        <taxon>Actinomycetota</taxon>
        <taxon>Actinomycetes</taxon>
        <taxon>Kitasatosporales</taxon>
        <taxon>Streptomycetaceae</taxon>
        <taxon>Kitasatospora</taxon>
    </lineage>
</organism>
<evidence type="ECO:0000313" key="2">
    <source>
        <dbReference type="Proteomes" id="UP000267408"/>
    </source>
</evidence>
<dbReference type="AlphaFoldDB" id="A0A8G1UC07"/>
<evidence type="ECO:0000313" key="1">
    <source>
        <dbReference type="EMBL" id="ROR35828.1"/>
    </source>
</evidence>
<dbReference type="Proteomes" id="UP000267408">
    <property type="component" value="Unassembled WGS sequence"/>
</dbReference>
<name>A0A8G1UC07_9ACTN</name>
<reference evidence="1 2" key="1">
    <citation type="submission" date="2018-11" db="EMBL/GenBank/DDBJ databases">
        <title>Sequencing the genomes of 1000 actinobacteria strains.</title>
        <authorList>
            <person name="Klenk H.-P."/>
        </authorList>
    </citation>
    <scope>NUCLEOTIDE SEQUENCE [LARGE SCALE GENOMIC DNA]</scope>
    <source>
        <strain evidence="1 2">DSM 44780</strain>
    </source>
</reference>
<dbReference type="RefSeq" id="WP_123563982.1">
    <property type="nucleotide sequence ID" value="NZ_RJVJ01000003.1"/>
</dbReference>
<protein>
    <submittedName>
        <fullName evidence="1">Uncharacterized protein</fullName>
    </submittedName>
</protein>
<accession>A0A8G1UC07</accession>
<sequence length="79" mass="8143">MAGRAADPRGRQLFCTDGEFKDHLVRSRCPAAGLKTGPTAPIPFTTGPGSRPATVRLLLLCEAAAVPAAAAELLCSARP</sequence>
<comment type="caution">
    <text evidence="1">The sequence shown here is derived from an EMBL/GenBank/DDBJ whole genome shotgun (WGS) entry which is preliminary data.</text>
</comment>
<dbReference type="EMBL" id="RJVJ01000003">
    <property type="protein sequence ID" value="ROR35828.1"/>
    <property type="molecule type" value="Genomic_DNA"/>
</dbReference>
<gene>
    <name evidence="1" type="ORF">EDD39_7492</name>
</gene>